<proteinExistence type="predicted"/>
<evidence type="ECO:0000313" key="1">
    <source>
        <dbReference type="EMBL" id="KAJ8869998.1"/>
    </source>
</evidence>
<dbReference type="Proteomes" id="UP001159363">
    <property type="component" value="Chromosome 12"/>
</dbReference>
<evidence type="ECO:0000313" key="2">
    <source>
        <dbReference type="Proteomes" id="UP001159363"/>
    </source>
</evidence>
<protein>
    <submittedName>
        <fullName evidence="1">Uncharacterized protein</fullName>
    </submittedName>
</protein>
<reference evidence="1 2" key="1">
    <citation type="submission" date="2023-02" db="EMBL/GenBank/DDBJ databases">
        <title>LHISI_Scaffold_Assembly.</title>
        <authorList>
            <person name="Stuart O.P."/>
            <person name="Cleave R."/>
            <person name="Magrath M.J.L."/>
            <person name="Mikheyev A.S."/>
        </authorList>
    </citation>
    <scope>NUCLEOTIDE SEQUENCE [LARGE SCALE GENOMIC DNA]</scope>
    <source>
        <strain evidence="1">Daus_M_001</strain>
        <tissue evidence="1">Leg muscle</tissue>
    </source>
</reference>
<keyword evidence="2" id="KW-1185">Reference proteome</keyword>
<sequence>MSGNASLYQNTVIPAIRVSRQPGGNRAVKQHVLGIKVGGPTAWPPLGPRKNAGVRHSCEYQGREELEARFRAPFETIKNTPAIFNDVLRHMLQRCRACIECGGNNSEHLLYSLCRDIKNEMELRVQGQEARERYGRQLHARLVPNRSYSQGVQCFRRNASYLQNILFNGIRVFAQTTISQEMRGVGGGGDACHSITCRVTAESHVEASRRRKDCAPVELLARRGDEESNTFAKGMFCIREWLVSLVMIAWTLASDHERNVYERLGTIIFSLLENVRAHSTLEVPTMAPVIYTGRLTDCCRVNEEETDYFPPRDRSKLLLLALRLVCNNPSAAIVDSACYGCFTKTFCSSQAIKPMNTGKEQKRVLSGPIEIRPEYDANASYFVAVNQDVWMGVGTGKGNIPRETRFANSLSFMS</sequence>
<name>A0ABQ9GEX6_9NEOP</name>
<dbReference type="EMBL" id="JARBHB010000013">
    <property type="protein sequence ID" value="KAJ8869998.1"/>
    <property type="molecule type" value="Genomic_DNA"/>
</dbReference>
<comment type="caution">
    <text evidence="1">The sequence shown here is derived from an EMBL/GenBank/DDBJ whole genome shotgun (WGS) entry which is preliminary data.</text>
</comment>
<organism evidence="1 2">
    <name type="scientific">Dryococelus australis</name>
    <dbReference type="NCBI Taxonomy" id="614101"/>
    <lineage>
        <taxon>Eukaryota</taxon>
        <taxon>Metazoa</taxon>
        <taxon>Ecdysozoa</taxon>
        <taxon>Arthropoda</taxon>
        <taxon>Hexapoda</taxon>
        <taxon>Insecta</taxon>
        <taxon>Pterygota</taxon>
        <taxon>Neoptera</taxon>
        <taxon>Polyneoptera</taxon>
        <taxon>Phasmatodea</taxon>
        <taxon>Verophasmatodea</taxon>
        <taxon>Anareolatae</taxon>
        <taxon>Phasmatidae</taxon>
        <taxon>Eurycanthinae</taxon>
        <taxon>Dryococelus</taxon>
    </lineage>
</organism>
<gene>
    <name evidence="1" type="ORF">PR048_029009</name>
</gene>
<accession>A0ABQ9GEX6</accession>